<name>A0A3S1BKE4_ELYCH</name>
<organism evidence="4 5">
    <name type="scientific">Elysia chlorotica</name>
    <name type="common">Eastern emerald elysia</name>
    <name type="synonym">Sea slug</name>
    <dbReference type="NCBI Taxonomy" id="188477"/>
    <lineage>
        <taxon>Eukaryota</taxon>
        <taxon>Metazoa</taxon>
        <taxon>Spiralia</taxon>
        <taxon>Lophotrochozoa</taxon>
        <taxon>Mollusca</taxon>
        <taxon>Gastropoda</taxon>
        <taxon>Heterobranchia</taxon>
        <taxon>Euthyneura</taxon>
        <taxon>Panpulmonata</taxon>
        <taxon>Sacoglossa</taxon>
        <taxon>Placobranchoidea</taxon>
        <taxon>Plakobranchidae</taxon>
        <taxon>Elysia</taxon>
    </lineage>
</organism>
<proteinExistence type="predicted"/>
<keyword evidence="5" id="KW-1185">Reference proteome</keyword>
<keyword evidence="1" id="KW-0479">Metal-binding</keyword>
<feature type="compositionally biased region" description="Polar residues" evidence="2">
    <location>
        <begin position="530"/>
        <end position="539"/>
    </location>
</feature>
<accession>A0A3S1BKE4</accession>
<feature type="non-terminal residue" evidence="4">
    <location>
        <position position="1"/>
    </location>
</feature>
<dbReference type="PROSITE" id="PS00028">
    <property type="entry name" value="ZINC_FINGER_C2H2_1"/>
    <property type="match status" value="1"/>
</dbReference>
<feature type="region of interest" description="Disordered" evidence="2">
    <location>
        <begin position="841"/>
        <end position="880"/>
    </location>
</feature>
<evidence type="ECO:0000256" key="2">
    <source>
        <dbReference type="SAM" id="MobiDB-lite"/>
    </source>
</evidence>
<sequence length="1296" mass="139091">VDTTAGSEVDASGAGGINTFDGNGSDVAGDEVDANDATAIAPLVEQEEANSTDKSCAEVNGDIDKDNAGFKFEIDPVANQLNSEGPFSRTITNSKVDYEAESESTVRSLCDAPQLNTTTSGDSTVKVDLNELEEPKGVPEVKALTGSCVEKVVIKLDSIVVDDASELTTLTEPEGFLENFQDDEVDVTEIVKDILNSVLVRVENSNADVIIIDGDSKSVDGAGTDSNSKQGVAIDRGKKTSGIVLSSGNVTKIDAGVIHVLSDKEEDDDDGKDEQAMANLIVVDDDDEDTLSCKVSFSEAQGSLKRRLDDEATPGPSPKVLKPGPDSASQQNKRVCYGDGTHCVECGETFSLQAYFSDHISSHFVGSISALGQCALCGLVFTNSLVMTVHLESAQERMEAAVKLMDHNGSTRKKKPDRRRQGSGSPTPDAEDDVPIHFSGGGNSSASPDFQSPEQSAEKRISPDRELPDGAKRKRKAPQKFVCEVSPTRARRKSRGSGEDPEVEAYLQSLVKQGLTVDPAALGLPLHSPPSKSTISNRTGAKGGNVPKHNQVHVTKNGKVHILSSNTGLGTLGASQSGNFLSWTGQRGRGDKNVNMVGAPALIRGQPPFVSTVPYNQDVRFRPVTGAGNRPRFPQFQTAGAANTHALPPLLPHAGARSLVSGKPVDVPNNFNRNLMSGSPHLPLGMRPELSRKAHFVLRTTLAASPLIKDARIDRLRLRRISRRDSQGCKRVRNVRVRMRRLAMPPGSEGQWPVWRLNPGSSQLPASLQGQAPGRNFNYSNNNNNNSGLQYPVLSQLIQHPRQTNQQVRGRSLNVKSEPRLQTTPFVKLNKVPGNVTSNVNAVKNSMPRPQQRSDAPRVQLMSARPPEKPQNASSISLSSTKEQSRNVVEMMLQSLVNPVGNFQPEERMFVRPPNIISSTKGMTKAGSVSTPNAKVAIPRIPPKRSSVMPFPAISAPKRLIPLKPKPVSGDVIVIDDEDENIGSDGSRNKQQGGGVRGFSKLSSTLSTPLVKSKNSHISVLAGKNQKLSSSSSSSSVAKNDNFSASLGKNVVEVREINSTEPSVIVDMTRSSSIGNLSQNKKDRQDRLENSKGGKDKDRLAVKEGEKEEEGDVGNTIDEKDEDEKIDKEYGDNTIEEEEDDNAIDDQDFCGWKVQVVESPEESEDEGDKGDEETVTSDSSETKPQASEGKSADQIKTGSETRLEGSNKDTNSLLGGTTASEENSLASDCSAGPSEKITNSESEACGLNNSGGTKTPETPAVAIPPHLEDSSNIQDIFSEIEKTCREMQENSEGVDA</sequence>
<feature type="region of interest" description="Disordered" evidence="2">
    <location>
        <begin position="1063"/>
        <end position="1271"/>
    </location>
</feature>
<feature type="region of interest" description="Disordered" evidence="2">
    <location>
        <begin position="405"/>
        <end position="502"/>
    </location>
</feature>
<feature type="region of interest" description="Disordered" evidence="2">
    <location>
        <begin position="521"/>
        <end position="551"/>
    </location>
</feature>
<dbReference type="EMBL" id="RQTK01001762">
    <property type="protein sequence ID" value="RUS69241.1"/>
    <property type="molecule type" value="Genomic_DNA"/>
</dbReference>
<evidence type="ECO:0000256" key="1">
    <source>
        <dbReference type="PROSITE-ProRule" id="PRU00042"/>
    </source>
</evidence>
<keyword evidence="1" id="KW-0862">Zinc</keyword>
<feature type="domain" description="C2H2-type" evidence="3">
    <location>
        <begin position="341"/>
        <end position="363"/>
    </location>
</feature>
<feature type="compositionally biased region" description="Acidic residues" evidence="2">
    <location>
        <begin position="1159"/>
        <end position="1175"/>
    </location>
</feature>
<gene>
    <name evidence="4" type="ORF">EGW08_022998</name>
</gene>
<feature type="compositionally biased region" description="Polar residues" evidence="2">
    <location>
        <begin position="871"/>
        <end position="880"/>
    </location>
</feature>
<feature type="compositionally biased region" description="Basic and acidic residues" evidence="2">
    <location>
        <begin position="1080"/>
        <end position="1106"/>
    </location>
</feature>
<dbReference type="OrthoDB" id="10659632at2759"/>
<feature type="compositionally biased region" description="Polar residues" evidence="2">
    <location>
        <begin position="1069"/>
        <end position="1079"/>
    </location>
</feature>
<feature type="compositionally biased region" description="Polar residues" evidence="2">
    <location>
        <begin position="1176"/>
        <end position="1185"/>
    </location>
</feature>
<feature type="compositionally biased region" description="Acidic residues" evidence="2">
    <location>
        <begin position="1134"/>
        <end position="1148"/>
    </location>
</feature>
<protein>
    <recommendedName>
        <fullName evidence="3">C2H2-type domain-containing protein</fullName>
    </recommendedName>
</protein>
<evidence type="ECO:0000259" key="3">
    <source>
        <dbReference type="PROSITE" id="PS50157"/>
    </source>
</evidence>
<keyword evidence="1" id="KW-0863">Zinc-finger</keyword>
<feature type="compositionally biased region" description="Polar residues" evidence="2">
    <location>
        <begin position="444"/>
        <end position="455"/>
    </location>
</feature>
<reference evidence="4 5" key="1">
    <citation type="submission" date="2019-01" db="EMBL/GenBank/DDBJ databases">
        <title>A draft genome assembly of the solar-powered sea slug Elysia chlorotica.</title>
        <authorList>
            <person name="Cai H."/>
            <person name="Li Q."/>
            <person name="Fang X."/>
            <person name="Li J."/>
            <person name="Curtis N.E."/>
            <person name="Altenburger A."/>
            <person name="Shibata T."/>
            <person name="Feng M."/>
            <person name="Maeda T."/>
            <person name="Schwartz J.A."/>
            <person name="Shigenobu S."/>
            <person name="Lundholm N."/>
            <person name="Nishiyama T."/>
            <person name="Yang H."/>
            <person name="Hasebe M."/>
            <person name="Li S."/>
            <person name="Pierce S.K."/>
            <person name="Wang J."/>
        </authorList>
    </citation>
    <scope>NUCLEOTIDE SEQUENCE [LARGE SCALE GENOMIC DNA]</scope>
    <source>
        <strain evidence="4">EC2010</strain>
        <tissue evidence="4">Whole organism of an adult</tissue>
    </source>
</reference>
<evidence type="ECO:0000313" key="4">
    <source>
        <dbReference type="EMBL" id="RUS69241.1"/>
    </source>
</evidence>
<feature type="compositionally biased region" description="Polar residues" evidence="2">
    <location>
        <begin position="1208"/>
        <end position="1227"/>
    </location>
</feature>
<feature type="compositionally biased region" description="Polar residues" evidence="2">
    <location>
        <begin position="841"/>
        <end position="854"/>
    </location>
</feature>
<feature type="compositionally biased region" description="Basic and acidic residues" evidence="2">
    <location>
        <begin position="456"/>
        <end position="471"/>
    </location>
</feature>
<dbReference type="Proteomes" id="UP000271974">
    <property type="component" value="Unassembled WGS sequence"/>
</dbReference>
<feature type="region of interest" description="Disordered" evidence="2">
    <location>
        <begin position="1"/>
        <end position="34"/>
    </location>
</feature>
<comment type="caution">
    <text evidence="4">The sequence shown here is derived from an EMBL/GenBank/DDBJ whole genome shotgun (WGS) entry which is preliminary data.</text>
</comment>
<dbReference type="PROSITE" id="PS50157">
    <property type="entry name" value="ZINC_FINGER_C2H2_2"/>
    <property type="match status" value="1"/>
</dbReference>
<feature type="region of interest" description="Disordered" evidence="2">
    <location>
        <begin position="304"/>
        <end position="333"/>
    </location>
</feature>
<evidence type="ECO:0000313" key="5">
    <source>
        <dbReference type="Proteomes" id="UP000271974"/>
    </source>
</evidence>
<dbReference type="InterPro" id="IPR013087">
    <property type="entry name" value="Znf_C2H2_type"/>
</dbReference>
<feature type="region of interest" description="Disordered" evidence="2">
    <location>
        <begin position="979"/>
        <end position="1008"/>
    </location>
</feature>
<dbReference type="GO" id="GO:0008270">
    <property type="term" value="F:zinc ion binding"/>
    <property type="evidence" value="ECO:0007669"/>
    <property type="project" value="UniProtKB-KW"/>
</dbReference>
<feature type="compositionally biased region" description="Polar residues" evidence="2">
    <location>
        <begin position="1236"/>
        <end position="1256"/>
    </location>
</feature>